<dbReference type="EC" id="2.7.11.1" evidence="1"/>
<dbReference type="FunFam" id="3.30.200.20:FF:000042">
    <property type="entry name" value="Aurora kinase A"/>
    <property type="match status" value="1"/>
</dbReference>
<accession>A0A2V2VNU4</accession>
<dbReference type="GO" id="GO:0005509">
    <property type="term" value="F:calcium ion binding"/>
    <property type="evidence" value="ECO:0007669"/>
    <property type="project" value="InterPro"/>
</dbReference>
<evidence type="ECO:0000256" key="3">
    <source>
        <dbReference type="ARBA" id="ARBA00022679"/>
    </source>
</evidence>
<keyword evidence="2" id="KW-0723">Serine/threonine-protein kinase</keyword>
<dbReference type="VEuPathDB" id="TriTrypDB:C3747_7g53"/>
<feature type="domain" description="EF-hand" evidence="11">
    <location>
        <begin position="415"/>
        <end position="450"/>
    </location>
</feature>
<evidence type="ECO:0000259" key="10">
    <source>
        <dbReference type="PROSITE" id="PS50011"/>
    </source>
</evidence>
<gene>
    <name evidence="12" type="ORF">C4B63_13g41</name>
</gene>
<dbReference type="SMART" id="SM00054">
    <property type="entry name" value="EFh"/>
    <property type="match status" value="4"/>
</dbReference>
<dbReference type="InterPro" id="IPR002048">
    <property type="entry name" value="EF_hand_dom"/>
</dbReference>
<evidence type="ECO:0000256" key="8">
    <source>
        <dbReference type="ARBA" id="ARBA00048679"/>
    </source>
</evidence>
<proteinExistence type="predicted"/>
<feature type="domain" description="Protein kinase" evidence="10">
    <location>
        <begin position="14"/>
        <end position="274"/>
    </location>
</feature>
<evidence type="ECO:0000313" key="12">
    <source>
        <dbReference type="EMBL" id="PWU97990.1"/>
    </source>
</evidence>
<name>A0A2V2VNU4_TRYCR</name>
<dbReference type="GO" id="GO:0004674">
    <property type="term" value="F:protein serine/threonine kinase activity"/>
    <property type="evidence" value="ECO:0007669"/>
    <property type="project" value="UniProtKB-KW"/>
</dbReference>
<evidence type="ECO:0000259" key="11">
    <source>
        <dbReference type="PROSITE" id="PS50222"/>
    </source>
</evidence>
<evidence type="ECO:0000256" key="4">
    <source>
        <dbReference type="ARBA" id="ARBA00022741"/>
    </source>
</evidence>
<dbReference type="VEuPathDB" id="TriTrypDB:TcYC6_0078640"/>
<evidence type="ECO:0000256" key="5">
    <source>
        <dbReference type="ARBA" id="ARBA00022777"/>
    </source>
</evidence>
<evidence type="ECO:0000256" key="9">
    <source>
        <dbReference type="PROSITE-ProRule" id="PRU10141"/>
    </source>
</evidence>
<dbReference type="InterPro" id="IPR000719">
    <property type="entry name" value="Prot_kinase_dom"/>
</dbReference>
<dbReference type="CDD" id="cd00051">
    <property type="entry name" value="EFh"/>
    <property type="match status" value="1"/>
</dbReference>
<dbReference type="EMBL" id="PRFA01000013">
    <property type="protein sequence ID" value="PWU97990.1"/>
    <property type="molecule type" value="Genomic_DNA"/>
</dbReference>
<dbReference type="VEuPathDB" id="TriTrypDB:TCSYLVIO_001050"/>
<dbReference type="VEuPathDB" id="TriTrypDB:TCDM_06063"/>
<dbReference type="GO" id="GO:0007165">
    <property type="term" value="P:signal transduction"/>
    <property type="evidence" value="ECO:0007669"/>
    <property type="project" value="TreeGrafter"/>
</dbReference>
<dbReference type="VEuPathDB" id="TriTrypDB:TcBrA4_0005120"/>
<dbReference type="VEuPathDB" id="TriTrypDB:Tc_MARK_8703"/>
<feature type="binding site" evidence="9">
    <location>
        <position position="43"/>
    </location>
    <ligand>
        <name>ATP</name>
        <dbReference type="ChEBI" id="CHEBI:30616"/>
    </ligand>
</feature>
<comment type="catalytic activity">
    <reaction evidence="7">
        <text>L-threonyl-[protein] + ATP = O-phospho-L-threonyl-[protein] + ADP + H(+)</text>
        <dbReference type="Rhea" id="RHEA:46608"/>
        <dbReference type="Rhea" id="RHEA-COMP:11060"/>
        <dbReference type="Rhea" id="RHEA-COMP:11605"/>
        <dbReference type="ChEBI" id="CHEBI:15378"/>
        <dbReference type="ChEBI" id="CHEBI:30013"/>
        <dbReference type="ChEBI" id="CHEBI:30616"/>
        <dbReference type="ChEBI" id="CHEBI:61977"/>
        <dbReference type="ChEBI" id="CHEBI:456216"/>
        <dbReference type="EC" id="2.7.11.1"/>
    </reaction>
</comment>
<keyword evidence="5" id="KW-0418">Kinase</keyword>
<keyword evidence="6 9" id="KW-0067">ATP-binding</keyword>
<dbReference type="PROSITE" id="PS50011">
    <property type="entry name" value="PROTEIN_KINASE_DOM"/>
    <property type="match status" value="1"/>
</dbReference>
<dbReference type="InterPro" id="IPR011009">
    <property type="entry name" value="Kinase-like_dom_sf"/>
</dbReference>
<organism evidence="12 13">
    <name type="scientific">Trypanosoma cruzi</name>
    <dbReference type="NCBI Taxonomy" id="5693"/>
    <lineage>
        <taxon>Eukaryota</taxon>
        <taxon>Discoba</taxon>
        <taxon>Euglenozoa</taxon>
        <taxon>Kinetoplastea</taxon>
        <taxon>Metakinetoplastina</taxon>
        <taxon>Trypanosomatida</taxon>
        <taxon>Trypanosomatidae</taxon>
        <taxon>Trypanosoma</taxon>
        <taxon>Schizotrypanum</taxon>
    </lineage>
</organism>
<dbReference type="PROSITE" id="PS00108">
    <property type="entry name" value="PROTEIN_KINASE_ST"/>
    <property type="match status" value="1"/>
</dbReference>
<dbReference type="VEuPathDB" id="TriTrypDB:BCY84_16295"/>
<dbReference type="GO" id="GO:0005524">
    <property type="term" value="F:ATP binding"/>
    <property type="evidence" value="ECO:0007669"/>
    <property type="project" value="UniProtKB-UniRule"/>
</dbReference>
<dbReference type="OrthoDB" id="541276at2759"/>
<evidence type="ECO:0000256" key="7">
    <source>
        <dbReference type="ARBA" id="ARBA00047899"/>
    </source>
</evidence>
<comment type="catalytic activity">
    <reaction evidence="8">
        <text>L-seryl-[protein] + ATP = O-phospho-L-seryl-[protein] + ADP + H(+)</text>
        <dbReference type="Rhea" id="RHEA:17989"/>
        <dbReference type="Rhea" id="RHEA-COMP:9863"/>
        <dbReference type="Rhea" id="RHEA-COMP:11604"/>
        <dbReference type="ChEBI" id="CHEBI:15378"/>
        <dbReference type="ChEBI" id="CHEBI:29999"/>
        <dbReference type="ChEBI" id="CHEBI:30616"/>
        <dbReference type="ChEBI" id="CHEBI:83421"/>
        <dbReference type="ChEBI" id="CHEBI:456216"/>
        <dbReference type="EC" id="2.7.11.1"/>
    </reaction>
</comment>
<evidence type="ECO:0000256" key="1">
    <source>
        <dbReference type="ARBA" id="ARBA00012513"/>
    </source>
</evidence>
<dbReference type="CDD" id="cd14003">
    <property type="entry name" value="STKc_AMPK-like"/>
    <property type="match status" value="1"/>
</dbReference>
<dbReference type="Pfam" id="PF13499">
    <property type="entry name" value="EF-hand_7"/>
    <property type="match status" value="2"/>
</dbReference>
<dbReference type="Pfam" id="PF00069">
    <property type="entry name" value="Pkinase"/>
    <property type="match status" value="1"/>
</dbReference>
<evidence type="ECO:0000256" key="2">
    <source>
        <dbReference type="ARBA" id="ARBA00022527"/>
    </source>
</evidence>
<feature type="domain" description="EF-hand" evidence="11">
    <location>
        <begin position="360"/>
        <end position="395"/>
    </location>
</feature>
<dbReference type="FunFam" id="1.10.238.10:FF:000491">
    <property type="entry name" value="Protein kinase, putative"/>
    <property type="match status" value="1"/>
</dbReference>
<dbReference type="VEuPathDB" id="TriTrypDB:TcCLB.509213.160"/>
<dbReference type="Proteomes" id="UP000246121">
    <property type="component" value="Unassembled WGS sequence"/>
</dbReference>
<evidence type="ECO:0000256" key="6">
    <source>
        <dbReference type="ARBA" id="ARBA00022840"/>
    </source>
</evidence>
<dbReference type="FunFam" id="1.10.510.10:FF:000571">
    <property type="entry name" value="Maternal embryonic leucine zipper kinase"/>
    <property type="match status" value="1"/>
</dbReference>
<dbReference type="SMART" id="SM00220">
    <property type="entry name" value="S_TKc"/>
    <property type="match status" value="1"/>
</dbReference>
<dbReference type="AlphaFoldDB" id="A0A2V2VNU4"/>
<dbReference type="SUPFAM" id="SSF47473">
    <property type="entry name" value="EF-hand"/>
    <property type="match status" value="1"/>
</dbReference>
<dbReference type="InterPro" id="IPR017441">
    <property type="entry name" value="Protein_kinase_ATP_BS"/>
</dbReference>
<dbReference type="Gene3D" id="1.10.510.10">
    <property type="entry name" value="Transferase(Phosphotransferase) domain 1"/>
    <property type="match status" value="1"/>
</dbReference>
<dbReference type="VEuPathDB" id="TriTrypDB:TcCL_NonESM03367"/>
<protein>
    <recommendedName>
        <fullName evidence="1">non-specific serine/threonine protein kinase</fullName>
        <ecNumber evidence="1">2.7.11.1</ecNumber>
    </recommendedName>
</protein>
<sequence>MGPNTAPPLVGGNVELGQLLGTGGFGKVYCAYDRKRQMNVAVKVIDKRLVMLNDLKSYVEREIEVMRKIKHPHVVKLFDAIESTSAYNLVMELAQNGELFDKIVNSERFDEKTARFYFQQLISAVHYCHGINIAHRDLKAENLLVGKNNELKICDWGLSRYTKEGLLSNEQVVLFRSLAGSIDYQAPEVLKGGGYEGDACDMWSCGAILFFMLCGYLPFTDTSDIQTKRRILTCQYNAKNRYLSPGASDLIAHLLELDPAVRYSTLDVIGHPWFQVNLDLGLFPEAQLSGEHSPLSPLTGEFIRRVLTPSGGFDDTYSSGIELFDEIHRAFVSCNVNGSGFLSREEVRDALIKLKNHQPVSEEEVNSFMSNFSLDKDGRISEEEFLIGCTTKQDVGKKYNISRMADLFHYDLEKEYLEEVRRAFDSFDVKHTGLITPDSLKQLNLHYSEEEIKKFFDNIDPNNHGNGTLSFEQFVTMCSRYDTFKEHPITQRLRRFEKFFNVTDIKSLNNCLATGFTVAGRKENIILRLRSKEATLSTKFENSVGGFLYGTYRKSNKRILEVGIRLIPSAAGYTKVAPYRIAGKTKEFHNWFLELRKALREEILRCEEDTIVKGEPELI</sequence>
<reference evidence="12 13" key="1">
    <citation type="journal article" date="2018" name="Microb. Genom.">
        <title>Expanding an expanded genome: long-read sequencing of Trypanosoma cruzi.</title>
        <authorList>
            <person name="Berna L."/>
            <person name="Rodriguez M."/>
            <person name="Chiribao M.L."/>
            <person name="Parodi-Talice A."/>
            <person name="Pita S."/>
            <person name="Rijo G."/>
            <person name="Alvarez-Valin F."/>
            <person name="Robello C."/>
        </authorList>
    </citation>
    <scope>NUCLEOTIDE SEQUENCE [LARGE SCALE GENOMIC DNA]</scope>
    <source>
        <strain evidence="12 13">Dm28c</strain>
    </source>
</reference>
<keyword evidence="4 9" id="KW-0547">Nucleotide-binding</keyword>
<dbReference type="VEuPathDB" id="TriTrypDB:C4B63_13g41"/>
<keyword evidence="3" id="KW-0808">Transferase</keyword>
<evidence type="ECO:0000313" key="13">
    <source>
        <dbReference type="Proteomes" id="UP000246121"/>
    </source>
</evidence>
<dbReference type="VEuPathDB" id="TriTrypDB:TcCLB.510257.130"/>
<dbReference type="VEuPathDB" id="TriTrypDB:ECC02_008053"/>
<dbReference type="PROSITE" id="PS50222">
    <property type="entry name" value="EF_HAND_2"/>
    <property type="match status" value="3"/>
</dbReference>
<dbReference type="InterPro" id="IPR008271">
    <property type="entry name" value="Ser/Thr_kinase_AS"/>
</dbReference>
<dbReference type="SUPFAM" id="SSF56112">
    <property type="entry name" value="Protein kinase-like (PK-like)"/>
    <property type="match status" value="1"/>
</dbReference>
<dbReference type="PANTHER" id="PTHR43895:SF32">
    <property type="entry name" value="SERINE_THREONINE-PROTEIN KINASE CHK1"/>
    <property type="match status" value="1"/>
</dbReference>
<dbReference type="VEuPathDB" id="TriTrypDB:TcG_01179"/>
<dbReference type="PANTHER" id="PTHR43895">
    <property type="entry name" value="CALCIUM/CALMODULIN-DEPENDENT PROTEIN KINASE KINASE-RELATED"/>
    <property type="match status" value="1"/>
</dbReference>
<dbReference type="Gene3D" id="1.10.238.10">
    <property type="entry name" value="EF-hand"/>
    <property type="match status" value="2"/>
</dbReference>
<dbReference type="InterPro" id="IPR011992">
    <property type="entry name" value="EF-hand-dom_pair"/>
</dbReference>
<comment type="caution">
    <text evidence="12">The sequence shown here is derived from an EMBL/GenBank/DDBJ whole genome shotgun (WGS) entry which is preliminary data.</text>
</comment>
<dbReference type="PROSITE" id="PS00107">
    <property type="entry name" value="PROTEIN_KINASE_ATP"/>
    <property type="match status" value="1"/>
</dbReference>
<feature type="domain" description="EF-hand" evidence="11">
    <location>
        <begin position="322"/>
        <end position="357"/>
    </location>
</feature>